<dbReference type="EMBL" id="AMZN01000023">
    <property type="protein sequence ID" value="ELR72421.1"/>
    <property type="molecule type" value="Genomic_DNA"/>
</dbReference>
<sequence length="43" mass="5158">MLTPNKYIKCLKTGRMTLKRGILALFSDMHTLNRFYIRIEKEI</sequence>
<comment type="caution">
    <text evidence="1">The sequence shown here is derived from an EMBL/GenBank/DDBJ whole genome shotgun (WGS) entry which is preliminary data.</text>
</comment>
<dbReference type="Proteomes" id="UP000011135">
    <property type="component" value="Unassembled WGS sequence"/>
</dbReference>
<dbReference type="STRING" id="1237149.C900_01577"/>
<keyword evidence="2" id="KW-1185">Reference proteome</keyword>
<evidence type="ECO:0000313" key="2">
    <source>
        <dbReference type="Proteomes" id="UP000011135"/>
    </source>
</evidence>
<evidence type="ECO:0000313" key="1">
    <source>
        <dbReference type="EMBL" id="ELR72421.1"/>
    </source>
</evidence>
<dbReference type="AlphaFoldDB" id="L8JTU7"/>
<organism evidence="1 2">
    <name type="scientific">Fulvivirga imtechensis AK7</name>
    <dbReference type="NCBI Taxonomy" id="1237149"/>
    <lineage>
        <taxon>Bacteria</taxon>
        <taxon>Pseudomonadati</taxon>
        <taxon>Bacteroidota</taxon>
        <taxon>Cytophagia</taxon>
        <taxon>Cytophagales</taxon>
        <taxon>Fulvivirgaceae</taxon>
        <taxon>Fulvivirga</taxon>
    </lineage>
</organism>
<gene>
    <name evidence="1" type="ORF">C900_01577</name>
</gene>
<accession>L8JTU7</accession>
<reference evidence="1 2" key="1">
    <citation type="submission" date="2012-12" db="EMBL/GenBank/DDBJ databases">
        <title>Genome assembly of Fulvivirga imtechensis AK7.</title>
        <authorList>
            <person name="Nupur N."/>
            <person name="Khatri I."/>
            <person name="Kumar R."/>
            <person name="Subramanian S."/>
            <person name="Pinnaka A."/>
        </authorList>
    </citation>
    <scope>NUCLEOTIDE SEQUENCE [LARGE SCALE GENOMIC DNA]</scope>
    <source>
        <strain evidence="1 2">AK7</strain>
    </source>
</reference>
<protein>
    <submittedName>
        <fullName evidence="1">Uncharacterized protein</fullName>
    </submittedName>
</protein>
<proteinExistence type="predicted"/>
<name>L8JTU7_9BACT</name>